<evidence type="ECO:0000313" key="2">
    <source>
        <dbReference type="Proteomes" id="UP000887116"/>
    </source>
</evidence>
<keyword evidence="2" id="KW-1185">Reference proteome</keyword>
<protein>
    <submittedName>
        <fullName evidence="1">Uncharacterized protein</fullName>
    </submittedName>
</protein>
<comment type="caution">
    <text evidence="1">The sequence shown here is derived from an EMBL/GenBank/DDBJ whole genome shotgun (WGS) entry which is preliminary data.</text>
</comment>
<organism evidence="1 2">
    <name type="scientific">Trichonephila clavata</name>
    <name type="common">Joro spider</name>
    <name type="synonym">Nephila clavata</name>
    <dbReference type="NCBI Taxonomy" id="2740835"/>
    <lineage>
        <taxon>Eukaryota</taxon>
        <taxon>Metazoa</taxon>
        <taxon>Ecdysozoa</taxon>
        <taxon>Arthropoda</taxon>
        <taxon>Chelicerata</taxon>
        <taxon>Arachnida</taxon>
        <taxon>Araneae</taxon>
        <taxon>Araneomorphae</taxon>
        <taxon>Entelegynae</taxon>
        <taxon>Araneoidea</taxon>
        <taxon>Nephilidae</taxon>
        <taxon>Trichonephila</taxon>
    </lineage>
</organism>
<sequence length="125" mass="14296">MCSDLQEADTIIIHHICNIYAQANFVIRCSDTDITAIMLDNKHHLKNDDLPAGILTAIGNKIHKVLGMIDVDAARLQLFINTYIVSEVNEEFNRKNVKTVDESNLPSCERELLHWFRRANYITSL</sequence>
<dbReference type="EMBL" id="BMAO01026814">
    <property type="protein sequence ID" value="GFR12653.1"/>
    <property type="molecule type" value="Genomic_DNA"/>
</dbReference>
<evidence type="ECO:0000313" key="1">
    <source>
        <dbReference type="EMBL" id="GFR12653.1"/>
    </source>
</evidence>
<reference evidence="1" key="1">
    <citation type="submission" date="2020-07" db="EMBL/GenBank/DDBJ databases">
        <title>Multicomponent nature underlies the extraordinary mechanical properties of spider dragline silk.</title>
        <authorList>
            <person name="Kono N."/>
            <person name="Nakamura H."/>
            <person name="Mori M."/>
            <person name="Yoshida Y."/>
            <person name="Ohtoshi R."/>
            <person name="Malay A.D."/>
            <person name="Moran D.A.P."/>
            <person name="Tomita M."/>
            <person name="Numata K."/>
            <person name="Arakawa K."/>
        </authorList>
    </citation>
    <scope>NUCLEOTIDE SEQUENCE</scope>
</reference>
<gene>
    <name evidence="1" type="ORF">TNCT_105651</name>
</gene>
<name>A0A8X6J6S3_TRICU</name>
<dbReference type="OrthoDB" id="6781714at2759"/>
<proteinExistence type="predicted"/>
<accession>A0A8X6J6S3</accession>
<dbReference type="Proteomes" id="UP000887116">
    <property type="component" value="Unassembled WGS sequence"/>
</dbReference>
<dbReference type="AlphaFoldDB" id="A0A8X6J6S3"/>